<dbReference type="Gene3D" id="1.10.10.10">
    <property type="entry name" value="Winged helix-like DNA-binding domain superfamily/Winged helix DNA-binding domain"/>
    <property type="match status" value="1"/>
</dbReference>
<dbReference type="PROSITE" id="PS50931">
    <property type="entry name" value="HTH_LYSR"/>
    <property type="match status" value="1"/>
</dbReference>
<dbReference type="RefSeq" id="WP_380007698.1">
    <property type="nucleotide sequence ID" value="NZ_JADIKI010000022.1"/>
</dbReference>
<dbReference type="InterPro" id="IPR000847">
    <property type="entry name" value="LysR_HTH_N"/>
</dbReference>
<dbReference type="InterPro" id="IPR005119">
    <property type="entry name" value="LysR_subst-bd"/>
</dbReference>
<evidence type="ECO:0000256" key="5">
    <source>
        <dbReference type="ARBA" id="ARBA00023163"/>
    </source>
</evidence>
<reference evidence="7 8" key="1">
    <citation type="submission" date="2020-10" db="EMBL/GenBank/DDBJ databases">
        <title>Phylogeny of dyella-like bacteria.</title>
        <authorList>
            <person name="Fu J."/>
        </authorList>
    </citation>
    <scope>NUCLEOTIDE SEQUENCE [LARGE SCALE GENOMIC DNA]</scope>
    <source>
        <strain evidence="7 8">DHG40</strain>
    </source>
</reference>
<gene>
    <name evidence="7" type="primary">oxyR</name>
    <name evidence="7" type="ORF">ISP18_05330</name>
</gene>
<dbReference type="NCBIfam" id="NF008361">
    <property type="entry name" value="PRK11151.1"/>
    <property type="match status" value="1"/>
</dbReference>
<keyword evidence="8" id="KW-1185">Reference proteome</keyword>
<dbReference type="Pfam" id="PF00126">
    <property type="entry name" value="HTH_1"/>
    <property type="match status" value="1"/>
</dbReference>
<accession>A0ABW8II71</accession>
<evidence type="ECO:0000256" key="3">
    <source>
        <dbReference type="ARBA" id="ARBA00023125"/>
    </source>
</evidence>
<keyword evidence="3 7" id="KW-0238">DNA-binding</keyword>
<keyword evidence="5" id="KW-0804">Transcription</keyword>
<sequence>MNLRDLHYLVSLAEHRHFGRAAEACFVSQPTLSTQIKKLEDELGVALVERTPRKVLLTEVGRDIANRAREVLNEIEQIKGIARRTVDPESGTVRLGIFPTLGPYLLPHVVPMVRERFPRLELLLVEEKTEVVLHRLREGKLDAGVLALPIHDDSLHAEFLFEEPFMLAVPQSHPLAKRTQLKLSDLSDQSLLLLEDGHCLRDQALEVCHMAGAGEKSGFRATSLETLRQMVASNVGITLLPTLAVKPPVAQAPNLQFVEFGGHPPSRRVAMVWRKSSAMSGFLKQLADIFKSLPKDLLDPHTVNAVPAKRRRVM</sequence>
<dbReference type="GO" id="GO:0003677">
    <property type="term" value="F:DNA binding"/>
    <property type="evidence" value="ECO:0007669"/>
    <property type="project" value="UniProtKB-KW"/>
</dbReference>
<comment type="similarity">
    <text evidence="1">Belongs to the LysR transcriptional regulatory family.</text>
</comment>
<comment type="caution">
    <text evidence="7">The sequence shown here is derived from an EMBL/GenBank/DDBJ whole genome shotgun (WGS) entry which is preliminary data.</text>
</comment>
<protein>
    <submittedName>
        <fullName evidence="7">DNA-binding transcriptional regulator OxyR</fullName>
    </submittedName>
</protein>
<dbReference type="CDD" id="cd08411">
    <property type="entry name" value="PBP2_OxyR"/>
    <property type="match status" value="1"/>
</dbReference>
<dbReference type="SUPFAM" id="SSF46785">
    <property type="entry name" value="Winged helix' DNA-binding domain"/>
    <property type="match status" value="1"/>
</dbReference>
<evidence type="ECO:0000256" key="4">
    <source>
        <dbReference type="ARBA" id="ARBA00023159"/>
    </source>
</evidence>
<dbReference type="PRINTS" id="PR00039">
    <property type="entry name" value="HTHLYSR"/>
</dbReference>
<evidence type="ECO:0000313" key="8">
    <source>
        <dbReference type="Proteomes" id="UP001620409"/>
    </source>
</evidence>
<dbReference type="PANTHER" id="PTHR30346">
    <property type="entry name" value="TRANSCRIPTIONAL DUAL REGULATOR HCAR-RELATED"/>
    <property type="match status" value="1"/>
</dbReference>
<proteinExistence type="inferred from homology"/>
<dbReference type="InterPro" id="IPR036390">
    <property type="entry name" value="WH_DNA-bd_sf"/>
</dbReference>
<evidence type="ECO:0000259" key="6">
    <source>
        <dbReference type="PROSITE" id="PS50931"/>
    </source>
</evidence>
<dbReference type="Gene3D" id="3.40.190.10">
    <property type="entry name" value="Periplasmic binding protein-like II"/>
    <property type="match status" value="2"/>
</dbReference>
<name>A0ABW8II71_9GAMM</name>
<dbReference type="EMBL" id="JADIKI010000022">
    <property type="protein sequence ID" value="MFK2854004.1"/>
    <property type="molecule type" value="Genomic_DNA"/>
</dbReference>
<evidence type="ECO:0000256" key="1">
    <source>
        <dbReference type="ARBA" id="ARBA00009437"/>
    </source>
</evidence>
<dbReference type="PANTHER" id="PTHR30346:SF26">
    <property type="entry name" value="HYDROGEN PEROXIDE-INDUCIBLE GENES ACTIVATOR"/>
    <property type="match status" value="1"/>
</dbReference>
<organism evidence="7 8">
    <name type="scientific">Dyella humi</name>
    <dbReference type="NCBI Taxonomy" id="1770547"/>
    <lineage>
        <taxon>Bacteria</taxon>
        <taxon>Pseudomonadati</taxon>
        <taxon>Pseudomonadota</taxon>
        <taxon>Gammaproteobacteria</taxon>
        <taxon>Lysobacterales</taxon>
        <taxon>Rhodanobacteraceae</taxon>
        <taxon>Dyella</taxon>
    </lineage>
</organism>
<keyword evidence="4" id="KW-0010">Activator</keyword>
<keyword evidence="2" id="KW-0805">Transcription regulation</keyword>
<dbReference type="InterPro" id="IPR036388">
    <property type="entry name" value="WH-like_DNA-bd_sf"/>
</dbReference>
<feature type="domain" description="HTH lysR-type" evidence="6">
    <location>
        <begin position="1"/>
        <end position="58"/>
    </location>
</feature>
<evidence type="ECO:0000313" key="7">
    <source>
        <dbReference type="EMBL" id="MFK2854004.1"/>
    </source>
</evidence>
<dbReference type="Proteomes" id="UP001620409">
    <property type="component" value="Unassembled WGS sequence"/>
</dbReference>
<dbReference type="SUPFAM" id="SSF53850">
    <property type="entry name" value="Periplasmic binding protein-like II"/>
    <property type="match status" value="1"/>
</dbReference>
<evidence type="ECO:0000256" key="2">
    <source>
        <dbReference type="ARBA" id="ARBA00023015"/>
    </source>
</evidence>
<dbReference type="Pfam" id="PF03466">
    <property type="entry name" value="LysR_substrate"/>
    <property type="match status" value="1"/>
</dbReference>